<evidence type="ECO:0000313" key="14">
    <source>
        <dbReference type="EMBL" id="MFC3687115.1"/>
    </source>
</evidence>
<dbReference type="Proteomes" id="UP001595685">
    <property type="component" value="Unassembled WGS sequence"/>
</dbReference>
<dbReference type="InterPro" id="IPR032678">
    <property type="entry name" value="tRNA-synt_1_cat_dom"/>
</dbReference>
<keyword evidence="10 12" id="KW-0030">Aminoacyl-tRNA synthetase</keyword>
<comment type="subunit">
    <text evidence="2 12">Monomer.</text>
</comment>
<evidence type="ECO:0000256" key="9">
    <source>
        <dbReference type="ARBA" id="ARBA00022917"/>
    </source>
</evidence>
<dbReference type="InterPro" id="IPR024909">
    <property type="entry name" value="Cys-tRNA/MSH_ligase"/>
</dbReference>
<comment type="subcellular location">
    <subcellularLocation>
        <location evidence="12">Cytoplasm</location>
    </subcellularLocation>
</comment>
<evidence type="ECO:0000313" key="15">
    <source>
        <dbReference type="Proteomes" id="UP001595685"/>
    </source>
</evidence>
<dbReference type="Gene3D" id="3.40.50.620">
    <property type="entry name" value="HUPs"/>
    <property type="match status" value="1"/>
</dbReference>
<proteinExistence type="inferred from homology"/>
<evidence type="ECO:0000256" key="10">
    <source>
        <dbReference type="ARBA" id="ARBA00023146"/>
    </source>
</evidence>
<dbReference type="PRINTS" id="PR00983">
    <property type="entry name" value="TRNASYNTHCYS"/>
</dbReference>
<feature type="domain" description="Cysteinyl-tRNA synthetase class Ia DALR" evidence="13">
    <location>
        <begin position="363"/>
        <end position="422"/>
    </location>
</feature>
<comment type="cofactor">
    <cofactor evidence="12">
        <name>Zn(2+)</name>
        <dbReference type="ChEBI" id="CHEBI:29105"/>
    </cofactor>
    <text evidence="12">Binds 1 zinc ion per subunit.</text>
</comment>
<dbReference type="EMBL" id="JBHRWW010000001">
    <property type="protein sequence ID" value="MFC3687115.1"/>
    <property type="molecule type" value="Genomic_DNA"/>
</dbReference>
<evidence type="ECO:0000256" key="11">
    <source>
        <dbReference type="ARBA" id="ARBA00047398"/>
    </source>
</evidence>
<feature type="binding site" evidence="12">
    <location>
        <position position="38"/>
    </location>
    <ligand>
        <name>Zn(2+)</name>
        <dbReference type="ChEBI" id="CHEBI:29105"/>
    </ligand>
</feature>
<dbReference type="InterPro" id="IPR014729">
    <property type="entry name" value="Rossmann-like_a/b/a_fold"/>
</dbReference>
<dbReference type="Pfam" id="PF23493">
    <property type="entry name" value="CysS_C"/>
    <property type="match status" value="1"/>
</dbReference>
<keyword evidence="15" id="KW-1185">Reference proteome</keyword>
<evidence type="ECO:0000256" key="12">
    <source>
        <dbReference type="HAMAP-Rule" id="MF_00041"/>
    </source>
</evidence>
<reference evidence="15" key="1">
    <citation type="journal article" date="2019" name="Int. J. Syst. Evol. Microbiol.">
        <title>The Global Catalogue of Microorganisms (GCM) 10K type strain sequencing project: providing services to taxonomists for standard genome sequencing and annotation.</title>
        <authorList>
            <consortium name="The Broad Institute Genomics Platform"/>
            <consortium name="The Broad Institute Genome Sequencing Center for Infectious Disease"/>
            <person name="Wu L."/>
            <person name="Ma J."/>
        </authorList>
    </citation>
    <scope>NUCLEOTIDE SEQUENCE [LARGE SCALE GENOMIC DNA]</scope>
    <source>
        <strain evidence="15">NCAIM B.02333</strain>
    </source>
</reference>
<dbReference type="PANTHER" id="PTHR10890:SF30">
    <property type="entry name" value="CYSTEINE--TRNA LIGASE"/>
    <property type="match status" value="1"/>
</dbReference>
<dbReference type="SUPFAM" id="SSF52374">
    <property type="entry name" value="Nucleotidylyl transferase"/>
    <property type="match status" value="1"/>
</dbReference>
<dbReference type="RefSeq" id="WP_376983545.1">
    <property type="nucleotide sequence ID" value="NZ_JBHRWW010000001.1"/>
</dbReference>
<dbReference type="CDD" id="cd00672">
    <property type="entry name" value="CysRS_core"/>
    <property type="match status" value="1"/>
</dbReference>
<comment type="caution">
    <text evidence="14">The sequence shown here is derived from an EMBL/GenBank/DDBJ whole genome shotgun (WGS) entry which is preliminary data.</text>
</comment>
<comment type="similarity">
    <text evidence="1 12">Belongs to the class-I aminoacyl-tRNA synthetase family.</text>
</comment>
<accession>A0ABV7WCA8</accession>
<dbReference type="EC" id="6.1.1.16" evidence="12"/>
<keyword evidence="3 12" id="KW-0963">Cytoplasm</keyword>
<evidence type="ECO:0000256" key="4">
    <source>
        <dbReference type="ARBA" id="ARBA00022598"/>
    </source>
</evidence>
<dbReference type="InterPro" id="IPR056411">
    <property type="entry name" value="CysS_C"/>
</dbReference>
<keyword evidence="4 12" id="KW-0436">Ligase</keyword>
<feature type="short sequence motif" description="'KMSKS' region" evidence="12">
    <location>
        <begin position="281"/>
        <end position="285"/>
    </location>
</feature>
<dbReference type="InterPro" id="IPR015803">
    <property type="entry name" value="Cys-tRNA-ligase"/>
</dbReference>
<feature type="binding site" evidence="12">
    <location>
        <position position="250"/>
    </location>
    <ligand>
        <name>Zn(2+)</name>
        <dbReference type="ChEBI" id="CHEBI:29105"/>
    </ligand>
</feature>
<feature type="binding site" evidence="12">
    <location>
        <position position="225"/>
    </location>
    <ligand>
        <name>Zn(2+)</name>
        <dbReference type="ChEBI" id="CHEBI:29105"/>
    </ligand>
</feature>
<keyword evidence="7 12" id="KW-0862">Zinc</keyword>
<feature type="binding site" evidence="12">
    <location>
        <position position="284"/>
    </location>
    <ligand>
        <name>ATP</name>
        <dbReference type="ChEBI" id="CHEBI:30616"/>
    </ligand>
</feature>
<dbReference type="GO" id="GO:0004817">
    <property type="term" value="F:cysteine-tRNA ligase activity"/>
    <property type="evidence" value="ECO:0007669"/>
    <property type="project" value="UniProtKB-EC"/>
</dbReference>
<sequence>MPEDPDVESPGLRLHDSLTRETAPLRPVVPGQVGIYVCGATPQSSPHIGHVRAQVVYDVLRRWLLHAGLQVTLVRNVTDIDDKILAKAAEQGRPWWAHAYRYEREFTAAYDALRILPPTYEPRATGHVTEMVELMQRLLDAGHAYHVEGTADLYFDVRSFEAYGRLTRQGVGDLAPADDTDPELAGRKRDPRDFALWKSAKEGEPATASWPTPWGRGRPGWHLECSAMAGRYLGAEFDVHGGGLDLRFPHHENELAQSSAAGDAFARVWMHSALVTTAGEKMSKSLGNTLGVQHLLQTYRPEVLRYYLVSAHYRSNLEFSSTSLTEATAAWERIDGFLRRAREVVGDEQVDGAGAPAGQVSAGFAAAMDDDLSVPSALAALHGVVREGNVALAAGDRAAVADAARSVLAMATVLGVEPAASAGAADRSAGVLDALVTAELDARAAARAARDFATADAVRERLASVGVVIEDTSEGARWSLAGTAPATSTEGDT</sequence>
<dbReference type="SUPFAM" id="SSF47323">
    <property type="entry name" value="Anticodon-binding domain of a subclass of class I aminoacyl-tRNA synthetases"/>
    <property type="match status" value="1"/>
</dbReference>
<evidence type="ECO:0000256" key="5">
    <source>
        <dbReference type="ARBA" id="ARBA00022723"/>
    </source>
</evidence>
<dbReference type="Gene3D" id="1.20.120.1910">
    <property type="entry name" value="Cysteine-tRNA ligase, C-terminal anti-codon recognition domain"/>
    <property type="match status" value="1"/>
</dbReference>
<evidence type="ECO:0000259" key="13">
    <source>
        <dbReference type="SMART" id="SM00840"/>
    </source>
</evidence>
<keyword evidence="6 12" id="KW-0547">Nucleotide-binding</keyword>
<keyword evidence="5 12" id="KW-0479">Metal-binding</keyword>
<evidence type="ECO:0000256" key="8">
    <source>
        <dbReference type="ARBA" id="ARBA00022840"/>
    </source>
</evidence>
<gene>
    <name evidence="12 14" type="primary">cysS</name>
    <name evidence="14" type="ORF">ACFOLH_02030</name>
</gene>
<organism evidence="14 15">
    <name type="scientific">Aquipuribacter hungaricus</name>
    <dbReference type="NCBI Taxonomy" id="545624"/>
    <lineage>
        <taxon>Bacteria</taxon>
        <taxon>Bacillati</taxon>
        <taxon>Actinomycetota</taxon>
        <taxon>Actinomycetes</taxon>
        <taxon>Micrococcales</taxon>
        <taxon>Intrasporangiaceae</taxon>
        <taxon>Aquipuribacter</taxon>
    </lineage>
</organism>
<dbReference type="HAMAP" id="MF_00041">
    <property type="entry name" value="Cys_tRNA_synth"/>
    <property type="match status" value="1"/>
</dbReference>
<dbReference type="InterPro" id="IPR015273">
    <property type="entry name" value="Cys-tRNA-synt_Ia_DALR"/>
</dbReference>
<dbReference type="NCBIfam" id="TIGR00435">
    <property type="entry name" value="cysS"/>
    <property type="match status" value="1"/>
</dbReference>
<evidence type="ECO:0000256" key="7">
    <source>
        <dbReference type="ARBA" id="ARBA00022833"/>
    </source>
</evidence>
<evidence type="ECO:0000256" key="1">
    <source>
        <dbReference type="ARBA" id="ARBA00005594"/>
    </source>
</evidence>
<comment type="catalytic activity">
    <reaction evidence="11 12">
        <text>tRNA(Cys) + L-cysteine + ATP = L-cysteinyl-tRNA(Cys) + AMP + diphosphate</text>
        <dbReference type="Rhea" id="RHEA:17773"/>
        <dbReference type="Rhea" id="RHEA-COMP:9661"/>
        <dbReference type="Rhea" id="RHEA-COMP:9679"/>
        <dbReference type="ChEBI" id="CHEBI:30616"/>
        <dbReference type="ChEBI" id="CHEBI:33019"/>
        <dbReference type="ChEBI" id="CHEBI:35235"/>
        <dbReference type="ChEBI" id="CHEBI:78442"/>
        <dbReference type="ChEBI" id="CHEBI:78517"/>
        <dbReference type="ChEBI" id="CHEBI:456215"/>
        <dbReference type="EC" id="6.1.1.16"/>
    </reaction>
</comment>
<dbReference type="PANTHER" id="PTHR10890">
    <property type="entry name" value="CYSTEINYL-TRNA SYNTHETASE"/>
    <property type="match status" value="1"/>
</dbReference>
<name>A0ABV7WCA8_9MICO</name>
<feature type="short sequence motif" description="'HIGH' region" evidence="12">
    <location>
        <begin position="40"/>
        <end position="50"/>
    </location>
</feature>
<feature type="binding site" evidence="12">
    <location>
        <position position="254"/>
    </location>
    <ligand>
        <name>Zn(2+)</name>
        <dbReference type="ChEBI" id="CHEBI:29105"/>
    </ligand>
</feature>
<keyword evidence="8 12" id="KW-0067">ATP-binding</keyword>
<dbReference type="InterPro" id="IPR009080">
    <property type="entry name" value="tRNAsynth_Ia_anticodon-bd"/>
</dbReference>
<evidence type="ECO:0000256" key="3">
    <source>
        <dbReference type="ARBA" id="ARBA00022490"/>
    </source>
</evidence>
<dbReference type="Pfam" id="PF09190">
    <property type="entry name" value="DALR_2"/>
    <property type="match status" value="1"/>
</dbReference>
<evidence type="ECO:0000256" key="6">
    <source>
        <dbReference type="ARBA" id="ARBA00022741"/>
    </source>
</evidence>
<dbReference type="SMART" id="SM00840">
    <property type="entry name" value="DALR_2"/>
    <property type="match status" value="1"/>
</dbReference>
<dbReference type="Pfam" id="PF01406">
    <property type="entry name" value="tRNA-synt_1e"/>
    <property type="match status" value="1"/>
</dbReference>
<protein>
    <recommendedName>
        <fullName evidence="12">Cysteine--tRNA ligase</fullName>
        <ecNumber evidence="12">6.1.1.16</ecNumber>
    </recommendedName>
    <alternativeName>
        <fullName evidence="12">Cysteinyl-tRNA synthetase</fullName>
        <shortName evidence="12">CysRS</shortName>
    </alternativeName>
</protein>
<keyword evidence="9 12" id="KW-0648">Protein biosynthesis</keyword>
<evidence type="ECO:0000256" key="2">
    <source>
        <dbReference type="ARBA" id="ARBA00011245"/>
    </source>
</evidence>